<feature type="compositionally biased region" description="Low complexity" evidence="1">
    <location>
        <begin position="87"/>
        <end position="102"/>
    </location>
</feature>
<evidence type="ECO:0008006" key="4">
    <source>
        <dbReference type="Google" id="ProtNLM"/>
    </source>
</evidence>
<dbReference type="Proteomes" id="UP001632038">
    <property type="component" value="Unassembled WGS sequence"/>
</dbReference>
<protein>
    <recommendedName>
        <fullName evidence="4">RNase H type-1 domain-containing protein</fullName>
    </recommendedName>
</protein>
<evidence type="ECO:0000313" key="3">
    <source>
        <dbReference type="Proteomes" id="UP001632038"/>
    </source>
</evidence>
<feature type="region of interest" description="Disordered" evidence="1">
    <location>
        <begin position="84"/>
        <end position="118"/>
    </location>
</feature>
<sequence>MLLWIVDCVIARTQKLSLLSRTARSQTQNLSIALLSRPSENLSASTTENALFFRVKPQILCRIGFSHPFASGSAGSDGSVENNCSDGSAANNGSGGSTANNSQVTPTKPGWGRPSKPRFKINFDGVHKNCGRVTGAAGIARDWEGTKGVSQLAWPRRLVYLPKLNFFAFETALRFCLDEGIDIENVDFETDSHEVCNTFKEKEENEEQKEALTGKQRRDKREAKKQCNRKKSQLSKTFLS</sequence>
<evidence type="ECO:0000313" key="2">
    <source>
        <dbReference type="EMBL" id="KAL3614744.1"/>
    </source>
</evidence>
<dbReference type="AlphaFoldDB" id="A0ABD3BBV9"/>
<name>A0ABD3BBV9_9LAMI</name>
<feature type="region of interest" description="Disordered" evidence="1">
    <location>
        <begin position="199"/>
        <end position="240"/>
    </location>
</feature>
<gene>
    <name evidence="2" type="ORF">CASFOL_041501</name>
</gene>
<comment type="caution">
    <text evidence="2">The sequence shown here is derived from an EMBL/GenBank/DDBJ whole genome shotgun (WGS) entry which is preliminary data.</text>
</comment>
<proteinExistence type="predicted"/>
<evidence type="ECO:0000256" key="1">
    <source>
        <dbReference type="SAM" id="MobiDB-lite"/>
    </source>
</evidence>
<dbReference type="EMBL" id="JAVIJP010000103">
    <property type="protein sequence ID" value="KAL3614744.1"/>
    <property type="molecule type" value="Genomic_DNA"/>
</dbReference>
<feature type="compositionally biased region" description="Basic and acidic residues" evidence="1">
    <location>
        <begin position="199"/>
        <end position="212"/>
    </location>
</feature>
<keyword evidence="3" id="KW-1185">Reference proteome</keyword>
<reference evidence="3" key="1">
    <citation type="journal article" date="2024" name="IScience">
        <title>Strigolactones Initiate the Formation of Haustorium-like Structures in Castilleja.</title>
        <authorList>
            <person name="Buerger M."/>
            <person name="Peterson D."/>
            <person name="Chory J."/>
        </authorList>
    </citation>
    <scope>NUCLEOTIDE SEQUENCE [LARGE SCALE GENOMIC DNA]</scope>
</reference>
<organism evidence="2 3">
    <name type="scientific">Castilleja foliolosa</name>
    <dbReference type="NCBI Taxonomy" id="1961234"/>
    <lineage>
        <taxon>Eukaryota</taxon>
        <taxon>Viridiplantae</taxon>
        <taxon>Streptophyta</taxon>
        <taxon>Embryophyta</taxon>
        <taxon>Tracheophyta</taxon>
        <taxon>Spermatophyta</taxon>
        <taxon>Magnoliopsida</taxon>
        <taxon>eudicotyledons</taxon>
        <taxon>Gunneridae</taxon>
        <taxon>Pentapetalae</taxon>
        <taxon>asterids</taxon>
        <taxon>lamiids</taxon>
        <taxon>Lamiales</taxon>
        <taxon>Orobanchaceae</taxon>
        <taxon>Pedicularideae</taxon>
        <taxon>Castillejinae</taxon>
        <taxon>Castilleja</taxon>
    </lineage>
</organism>
<accession>A0ABD3BBV9</accession>